<feature type="transmembrane region" description="Helical" evidence="1">
    <location>
        <begin position="58"/>
        <end position="80"/>
    </location>
</feature>
<accession>A0A5B8UYD5</accession>
<sequence>MINTENKVKTLVSLCLLTGTLDAMAALLIGYKVSPAVIFQFIASGWFGKAAFAGGTAMVLWGILFHYLIASAFSIVFFILYPGFIQVLKNKYLTGVVFGLMTWAIMNLAVLPLTNIPKRAGGVKPLSLIEGIVALIIAIGIPVAVITERYYRKRLLRKTLDV</sequence>
<dbReference type="KEGG" id="mgin:FRZ54_15540"/>
<protein>
    <recommendedName>
        <fullName evidence="4">DUF1440 domain-containing protein</fullName>
    </recommendedName>
</protein>
<dbReference type="EMBL" id="CP042436">
    <property type="protein sequence ID" value="QEC63928.1"/>
    <property type="molecule type" value="Genomic_DNA"/>
</dbReference>
<evidence type="ECO:0008006" key="4">
    <source>
        <dbReference type="Google" id="ProtNLM"/>
    </source>
</evidence>
<dbReference type="OrthoDB" id="7564746at2"/>
<evidence type="ECO:0000256" key="1">
    <source>
        <dbReference type="SAM" id="Phobius"/>
    </source>
</evidence>
<evidence type="ECO:0000313" key="3">
    <source>
        <dbReference type="Proteomes" id="UP000321479"/>
    </source>
</evidence>
<dbReference type="RefSeq" id="WP_147032501.1">
    <property type="nucleotide sequence ID" value="NZ_CP042436.1"/>
</dbReference>
<feature type="transmembrane region" description="Helical" evidence="1">
    <location>
        <begin position="92"/>
        <end position="114"/>
    </location>
</feature>
<reference evidence="2 3" key="1">
    <citation type="journal article" date="2017" name="Curr. Microbiol.">
        <title>Mucilaginibacter ginsenosidivorans sp. nov., Isolated from Soil of Ginseng Field.</title>
        <authorList>
            <person name="Kim M.M."/>
            <person name="Siddiqi M.Z."/>
            <person name="Im W.T."/>
        </authorList>
    </citation>
    <scope>NUCLEOTIDE SEQUENCE [LARGE SCALE GENOMIC DNA]</scope>
    <source>
        <strain evidence="2 3">Gsoil 3017</strain>
    </source>
</reference>
<organism evidence="2 3">
    <name type="scientific">Mucilaginibacter ginsenosidivorans</name>
    <dbReference type="NCBI Taxonomy" id="398053"/>
    <lineage>
        <taxon>Bacteria</taxon>
        <taxon>Pseudomonadati</taxon>
        <taxon>Bacteroidota</taxon>
        <taxon>Sphingobacteriia</taxon>
        <taxon>Sphingobacteriales</taxon>
        <taxon>Sphingobacteriaceae</taxon>
        <taxon>Mucilaginibacter</taxon>
    </lineage>
</organism>
<feature type="transmembrane region" description="Helical" evidence="1">
    <location>
        <begin position="126"/>
        <end position="147"/>
    </location>
</feature>
<dbReference type="AlphaFoldDB" id="A0A5B8UYD5"/>
<keyword evidence="1" id="KW-1133">Transmembrane helix</keyword>
<keyword evidence="3" id="KW-1185">Reference proteome</keyword>
<dbReference type="Proteomes" id="UP000321479">
    <property type="component" value="Chromosome"/>
</dbReference>
<evidence type="ECO:0000313" key="2">
    <source>
        <dbReference type="EMBL" id="QEC63928.1"/>
    </source>
</evidence>
<proteinExistence type="predicted"/>
<name>A0A5B8UYD5_9SPHI</name>
<keyword evidence="1" id="KW-0812">Transmembrane</keyword>
<gene>
    <name evidence="2" type="ORF">FRZ54_15540</name>
</gene>
<keyword evidence="1" id="KW-0472">Membrane</keyword>